<dbReference type="RefSeq" id="WP_077410754.1">
    <property type="nucleotide sequence ID" value="NZ_JBHRTS010000005.1"/>
</dbReference>
<dbReference type="PRINTS" id="PR01374">
    <property type="entry name" value="TONBPROTEIN"/>
</dbReference>
<organism evidence="7 8">
    <name type="scientific">Marinicella sediminis</name>
    <dbReference type="NCBI Taxonomy" id="1792834"/>
    <lineage>
        <taxon>Bacteria</taxon>
        <taxon>Pseudomonadati</taxon>
        <taxon>Pseudomonadota</taxon>
        <taxon>Gammaproteobacteria</taxon>
        <taxon>Lysobacterales</taxon>
        <taxon>Marinicellaceae</taxon>
        <taxon>Marinicella</taxon>
    </lineage>
</organism>
<comment type="caution">
    <text evidence="7">The sequence shown here is derived from an EMBL/GenBank/DDBJ whole genome shotgun (WGS) entry which is preliminary data.</text>
</comment>
<gene>
    <name evidence="7" type="ORF">ACFODZ_10675</name>
</gene>
<accession>A0ABV7JC10</accession>
<reference evidence="8" key="1">
    <citation type="journal article" date="2019" name="Int. J. Syst. Evol. Microbiol.">
        <title>The Global Catalogue of Microorganisms (GCM) 10K type strain sequencing project: providing services to taxonomists for standard genome sequencing and annotation.</title>
        <authorList>
            <consortium name="The Broad Institute Genomics Platform"/>
            <consortium name="The Broad Institute Genome Sequencing Center for Infectious Disease"/>
            <person name="Wu L."/>
            <person name="Ma J."/>
        </authorList>
    </citation>
    <scope>NUCLEOTIDE SEQUENCE [LARGE SCALE GENOMIC DNA]</scope>
    <source>
        <strain evidence="8">KCTC 42953</strain>
    </source>
</reference>
<keyword evidence="5" id="KW-0653">Protein transport</keyword>
<dbReference type="Gene3D" id="3.30.2420.10">
    <property type="entry name" value="TonB"/>
    <property type="match status" value="1"/>
</dbReference>
<dbReference type="CDD" id="cd07341">
    <property type="entry name" value="M56_BlaR1_MecR1_like"/>
    <property type="match status" value="1"/>
</dbReference>
<evidence type="ECO:0000256" key="1">
    <source>
        <dbReference type="ARBA" id="ARBA00004167"/>
    </source>
</evidence>
<keyword evidence="4 5" id="KW-0472">Membrane</keyword>
<keyword evidence="5" id="KW-1003">Cell membrane</keyword>
<feature type="transmembrane region" description="Helical" evidence="5">
    <location>
        <begin position="93"/>
        <end position="114"/>
    </location>
</feature>
<keyword evidence="3 5" id="KW-1133">Transmembrane helix</keyword>
<dbReference type="EMBL" id="JBHRTS010000005">
    <property type="protein sequence ID" value="MFC3194702.1"/>
    <property type="molecule type" value="Genomic_DNA"/>
</dbReference>
<dbReference type="InterPro" id="IPR008756">
    <property type="entry name" value="Peptidase_M56"/>
</dbReference>
<evidence type="ECO:0000259" key="6">
    <source>
        <dbReference type="PROSITE" id="PS52015"/>
    </source>
</evidence>
<dbReference type="InterPro" id="IPR037682">
    <property type="entry name" value="TonB_C"/>
</dbReference>
<keyword evidence="5" id="KW-0997">Cell inner membrane</keyword>
<dbReference type="Pfam" id="PF05569">
    <property type="entry name" value="Peptidase_M56"/>
    <property type="match status" value="1"/>
</dbReference>
<comment type="subcellular location">
    <subcellularLocation>
        <location evidence="5">Cell inner membrane</location>
        <topology evidence="5">Single-pass membrane protein</topology>
        <orientation evidence="5">Periplasmic side</orientation>
    </subcellularLocation>
    <subcellularLocation>
        <location evidence="1">Membrane</location>
        <topology evidence="1">Single-pass membrane protein</topology>
    </subcellularLocation>
</comment>
<evidence type="ECO:0000256" key="3">
    <source>
        <dbReference type="ARBA" id="ARBA00022989"/>
    </source>
</evidence>
<keyword evidence="5" id="KW-0813">Transport</keyword>
<sequence>MMPSSLAVLEWLIISGLLICGLLVLLRGVRHWLITRQQSRCVVLNLWWSIPAGMCLMLCSAQLISQQLIEAPLTLNVSLDMTDQSAGGHSLNWPWLIFSLWFLIAGVKTIRLVVGYRRLTGRIRRHSVRMAPGIYQCSLAITPMAMGLFRPVVVLPEHLADTLNQQQWQLVLLHEQIHCDRYDPAWRLLMAVLSAWYWFLPIRTLMGSALIEDQEYACDELVVQKTNDKAGYAKLLLGLSHLSDTNHSGLVCSSSFNLKDRIMKLNVTNQAHIHWPMIGTFILLVLLTGSVPALADIRSQGHDALKLVPVHTVAPKYPLKAYQQKLTGEVVVSFMVNQQGQVEDVEVVESTQGAVFNQAAIAAVSQWTFEPINQAKKAQQTLKFNLD</sequence>
<dbReference type="PANTHER" id="PTHR34978:SF3">
    <property type="entry name" value="SLR0241 PROTEIN"/>
    <property type="match status" value="1"/>
</dbReference>
<comment type="function">
    <text evidence="5">Interacts with outer membrane receptor proteins that carry out high-affinity binding and energy dependent uptake into the periplasmic space of specific substrates. It could act to transduce energy from the cytoplasmic membrane to specific energy-requiring processes in the outer membrane, resulting in the release into the periplasm of ligands bound by these outer membrane proteins.</text>
</comment>
<keyword evidence="5" id="KW-0735">Signal-anchor</keyword>
<dbReference type="InterPro" id="IPR052173">
    <property type="entry name" value="Beta-lactam_resp_regulator"/>
</dbReference>
<feature type="domain" description="TonB C-terminal" evidence="6">
    <location>
        <begin position="302"/>
        <end position="387"/>
    </location>
</feature>
<feature type="transmembrane region" description="Helical" evidence="5">
    <location>
        <begin position="41"/>
        <end position="64"/>
    </location>
</feature>
<comment type="similarity">
    <text evidence="5">Belongs to the TonB family.</text>
</comment>
<dbReference type="PROSITE" id="PS52015">
    <property type="entry name" value="TONB_CTD"/>
    <property type="match status" value="1"/>
</dbReference>
<keyword evidence="2 5" id="KW-0812">Transmembrane</keyword>
<evidence type="ECO:0000256" key="5">
    <source>
        <dbReference type="RuleBase" id="RU362123"/>
    </source>
</evidence>
<dbReference type="Proteomes" id="UP001595533">
    <property type="component" value="Unassembled WGS sequence"/>
</dbReference>
<evidence type="ECO:0000313" key="8">
    <source>
        <dbReference type="Proteomes" id="UP001595533"/>
    </source>
</evidence>
<feature type="transmembrane region" description="Helical" evidence="5">
    <location>
        <begin position="184"/>
        <end position="200"/>
    </location>
</feature>
<dbReference type="Pfam" id="PF03544">
    <property type="entry name" value="TonB_C"/>
    <property type="match status" value="1"/>
</dbReference>
<dbReference type="PANTHER" id="PTHR34978">
    <property type="entry name" value="POSSIBLE SENSOR-TRANSDUCER PROTEIN BLAR"/>
    <property type="match status" value="1"/>
</dbReference>
<dbReference type="NCBIfam" id="TIGR01352">
    <property type="entry name" value="tonB_Cterm"/>
    <property type="match status" value="1"/>
</dbReference>
<feature type="transmembrane region" description="Helical" evidence="5">
    <location>
        <begin position="273"/>
        <end position="295"/>
    </location>
</feature>
<name>A0ABV7JC10_9GAMM</name>
<keyword evidence="8" id="KW-1185">Reference proteome</keyword>
<proteinExistence type="inferred from homology"/>
<evidence type="ECO:0000313" key="7">
    <source>
        <dbReference type="EMBL" id="MFC3194702.1"/>
    </source>
</evidence>
<dbReference type="SUPFAM" id="SSF74653">
    <property type="entry name" value="TolA/TonB C-terminal domain"/>
    <property type="match status" value="1"/>
</dbReference>
<evidence type="ECO:0000256" key="4">
    <source>
        <dbReference type="ARBA" id="ARBA00023136"/>
    </source>
</evidence>
<feature type="transmembrane region" description="Helical" evidence="5">
    <location>
        <begin position="6"/>
        <end position="29"/>
    </location>
</feature>
<protein>
    <recommendedName>
        <fullName evidence="5">Protein TonB</fullName>
    </recommendedName>
</protein>
<dbReference type="InterPro" id="IPR006260">
    <property type="entry name" value="TonB/TolA_C"/>
</dbReference>
<dbReference type="InterPro" id="IPR003538">
    <property type="entry name" value="TonB"/>
</dbReference>
<comment type="caution">
    <text evidence="5">Lacks conserved residue(s) required for the propagation of feature annotation.</text>
</comment>
<evidence type="ECO:0000256" key="2">
    <source>
        <dbReference type="ARBA" id="ARBA00022692"/>
    </source>
</evidence>